<dbReference type="EMBL" id="UWPJ01000008">
    <property type="protein sequence ID" value="VCU68759.1"/>
    <property type="molecule type" value="Genomic_DNA"/>
</dbReference>
<sequence length="172" mass="17474">MPRSALCTLGLCAGLLAACGGEEPPANDTPAPTVGDLESQGQLPTLDRSAGLAGPDAGGNGIRDDIDAWIAGRQATPELRAALAQLARAYQASVVRGSQDAAAALDAAAQSGQAISCIMTHSASEAEGMQAMSVLRKMTANTRERVQAYLAYARALDGAVMAVSDKDGCDAQ</sequence>
<organism evidence="3 4">
    <name type="scientific">Pigmentiphaga humi</name>
    <dbReference type="NCBI Taxonomy" id="2478468"/>
    <lineage>
        <taxon>Bacteria</taxon>
        <taxon>Pseudomonadati</taxon>
        <taxon>Pseudomonadota</taxon>
        <taxon>Betaproteobacteria</taxon>
        <taxon>Burkholderiales</taxon>
        <taxon>Alcaligenaceae</taxon>
        <taxon>Pigmentiphaga</taxon>
    </lineage>
</organism>
<proteinExistence type="predicted"/>
<keyword evidence="2" id="KW-0732">Signal</keyword>
<name>A0A3P4AXG8_9BURK</name>
<reference evidence="3 4" key="1">
    <citation type="submission" date="2018-10" db="EMBL/GenBank/DDBJ databases">
        <authorList>
            <person name="Criscuolo A."/>
        </authorList>
    </citation>
    <scope>NUCLEOTIDE SEQUENCE [LARGE SCALE GENOMIC DNA]</scope>
    <source>
        <strain evidence="3">DnA1</strain>
    </source>
</reference>
<protein>
    <recommendedName>
        <fullName evidence="5">Lipoprotein</fullName>
    </recommendedName>
</protein>
<evidence type="ECO:0008006" key="5">
    <source>
        <dbReference type="Google" id="ProtNLM"/>
    </source>
</evidence>
<evidence type="ECO:0000313" key="3">
    <source>
        <dbReference type="EMBL" id="VCU68759.1"/>
    </source>
</evidence>
<dbReference type="AlphaFoldDB" id="A0A3P4AXG8"/>
<feature type="signal peptide" evidence="2">
    <location>
        <begin position="1"/>
        <end position="17"/>
    </location>
</feature>
<evidence type="ECO:0000256" key="1">
    <source>
        <dbReference type="SAM" id="MobiDB-lite"/>
    </source>
</evidence>
<feature type="chain" id="PRO_5018230501" description="Lipoprotein" evidence="2">
    <location>
        <begin position="18"/>
        <end position="172"/>
    </location>
</feature>
<accession>A0A3P4AXG8</accession>
<dbReference type="PROSITE" id="PS51257">
    <property type="entry name" value="PROKAR_LIPOPROTEIN"/>
    <property type="match status" value="1"/>
</dbReference>
<dbReference type="Proteomes" id="UP000277294">
    <property type="component" value="Unassembled WGS sequence"/>
</dbReference>
<evidence type="ECO:0000313" key="4">
    <source>
        <dbReference type="Proteomes" id="UP000277294"/>
    </source>
</evidence>
<keyword evidence="4" id="KW-1185">Reference proteome</keyword>
<dbReference type="OrthoDB" id="8908297at2"/>
<dbReference type="RefSeq" id="WP_124077988.1">
    <property type="nucleotide sequence ID" value="NZ_UWPJ01000008.1"/>
</dbReference>
<feature type="region of interest" description="Disordered" evidence="1">
    <location>
        <begin position="23"/>
        <end position="57"/>
    </location>
</feature>
<evidence type="ECO:0000256" key="2">
    <source>
        <dbReference type="SAM" id="SignalP"/>
    </source>
</evidence>
<gene>
    <name evidence="3" type="ORF">PIGHUM_00817</name>
</gene>